<dbReference type="InterPro" id="IPR009057">
    <property type="entry name" value="Homeodomain-like_sf"/>
</dbReference>
<feature type="domain" description="HTH tetR-type" evidence="4">
    <location>
        <begin position="8"/>
        <end position="68"/>
    </location>
</feature>
<dbReference type="SUPFAM" id="SSF46689">
    <property type="entry name" value="Homeodomain-like"/>
    <property type="match status" value="1"/>
</dbReference>
<dbReference type="Proteomes" id="UP001597506">
    <property type="component" value="Unassembled WGS sequence"/>
</dbReference>
<keyword evidence="1" id="KW-0678">Repressor</keyword>
<feature type="DNA-binding region" description="H-T-H motif" evidence="3">
    <location>
        <begin position="31"/>
        <end position="50"/>
    </location>
</feature>
<evidence type="ECO:0000256" key="2">
    <source>
        <dbReference type="ARBA" id="ARBA00023125"/>
    </source>
</evidence>
<dbReference type="InterPro" id="IPR036271">
    <property type="entry name" value="Tet_transcr_reg_TetR-rel_C_sf"/>
</dbReference>
<organism evidence="5 6">
    <name type="scientific">Bacillus seohaeanensis</name>
    <dbReference type="NCBI Taxonomy" id="284580"/>
    <lineage>
        <taxon>Bacteria</taxon>
        <taxon>Bacillati</taxon>
        <taxon>Bacillota</taxon>
        <taxon>Bacilli</taxon>
        <taxon>Bacillales</taxon>
        <taxon>Bacillaceae</taxon>
        <taxon>Bacillus</taxon>
    </lineage>
</organism>
<proteinExistence type="predicted"/>
<name>A0ABW5RTY5_9BACI</name>
<dbReference type="PRINTS" id="PR00455">
    <property type="entry name" value="HTHTETR"/>
</dbReference>
<dbReference type="PROSITE" id="PS50977">
    <property type="entry name" value="HTH_TETR_2"/>
    <property type="match status" value="1"/>
</dbReference>
<keyword evidence="6" id="KW-1185">Reference proteome</keyword>
<keyword evidence="2 3" id="KW-0238">DNA-binding</keyword>
<evidence type="ECO:0000256" key="1">
    <source>
        <dbReference type="ARBA" id="ARBA00022491"/>
    </source>
</evidence>
<dbReference type="Pfam" id="PF00440">
    <property type="entry name" value="TetR_N"/>
    <property type="match status" value="1"/>
</dbReference>
<sequence>MRDIKLSSPTKSNILQSAISLFYDHGFDGTSVRDIANKAKVNPSNISYYFKGKQGLLETCFNRFFEEYLSFLEAEVHKLEHDSAADCLKRSVFNILHFQSENYLMARFVWREVSIDSQVIREIISSYLMKEKYYMKMLLEAGMSEQTLKKQPISFSIIQLKSMLTMPFLNSQQLREVWHVFPHENYFIEQYYRQIENWIDMLLVNEEVVSNGKLIVL</sequence>
<evidence type="ECO:0000313" key="5">
    <source>
        <dbReference type="EMBL" id="MFD2681604.1"/>
    </source>
</evidence>
<dbReference type="GO" id="GO:0003677">
    <property type="term" value="F:DNA binding"/>
    <property type="evidence" value="ECO:0007669"/>
    <property type="project" value="UniProtKB-KW"/>
</dbReference>
<accession>A0ABW5RTY5</accession>
<gene>
    <name evidence="5" type="primary">refZ</name>
    <name evidence="5" type="ORF">ACFSUL_12695</name>
</gene>
<dbReference type="RefSeq" id="WP_377935950.1">
    <property type="nucleotide sequence ID" value="NZ_JBHUMF010000030.1"/>
</dbReference>
<dbReference type="EMBL" id="JBHUMF010000030">
    <property type="protein sequence ID" value="MFD2681604.1"/>
    <property type="molecule type" value="Genomic_DNA"/>
</dbReference>
<reference evidence="6" key="1">
    <citation type="journal article" date="2019" name="Int. J. Syst. Evol. Microbiol.">
        <title>The Global Catalogue of Microorganisms (GCM) 10K type strain sequencing project: providing services to taxonomists for standard genome sequencing and annotation.</title>
        <authorList>
            <consortium name="The Broad Institute Genomics Platform"/>
            <consortium name="The Broad Institute Genome Sequencing Center for Infectious Disease"/>
            <person name="Wu L."/>
            <person name="Ma J."/>
        </authorList>
    </citation>
    <scope>NUCLEOTIDE SEQUENCE [LARGE SCALE GENOMIC DNA]</scope>
    <source>
        <strain evidence="6">KCTC 3913</strain>
    </source>
</reference>
<dbReference type="Gene3D" id="1.10.357.10">
    <property type="entry name" value="Tetracycline Repressor, domain 2"/>
    <property type="match status" value="1"/>
</dbReference>
<protein>
    <submittedName>
        <fullName evidence="5">Forespore capture DNA-binding protein RefZ</fullName>
    </submittedName>
</protein>
<evidence type="ECO:0000256" key="3">
    <source>
        <dbReference type="PROSITE-ProRule" id="PRU00335"/>
    </source>
</evidence>
<evidence type="ECO:0000313" key="6">
    <source>
        <dbReference type="Proteomes" id="UP001597506"/>
    </source>
</evidence>
<comment type="caution">
    <text evidence="5">The sequence shown here is derived from an EMBL/GenBank/DDBJ whole genome shotgun (WGS) entry which is preliminary data.</text>
</comment>
<dbReference type="PANTHER" id="PTHR43479:SF11">
    <property type="entry name" value="ACREF_ENVCD OPERON REPRESSOR-RELATED"/>
    <property type="match status" value="1"/>
</dbReference>
<dbReference type="InterPro" id="IPR001647">
    <property type="entry name" value="HTH_TetR"/>
</dbReference>
<dbReference type="InterPro" id="IPR050624">
    <property type="entry name" value="HTH-type_Tx_Regulator"/>
</dbReference>
<evidence type="ECO:0000259" key="4">
    <source>
        <dbReference type="PROSITE" id="PS50977"/>
    </source>
</evidence>
<dbReference type="SUPFAM" id="SSF48498">
    <property type="entry name" value="Tetracyclin repressor-like, C-terminal domain"/>
    <property type="match status" value="1"/>
</dbReference>
<dbReference type="PANTHER" id="PTHR43479">
    <property type="entry name" value="ACREF/ENVCD OPERON REPRESSOR-RELATED"/>
    <property type="match status" value="1"/>
</dbReference>
<dbReference type="NCBIfam" id="NF037937">
    <property type="entry name" value="septum_RefZ"/>
    <property type="match status" value="1"/>
</dbReference>